<dbReference type="Proteomes" id="UP000195489">
    <property type="component" value="Chromosome 14"/>
</dbReference>
<protein>
    <recommendedName>
        <fullName evidence="1">Calmodulin</fullName>
    </recommendedName>
</protein>
<feature type="region of interest" description="Disordered" evidence="5">
    <location>
        <begin position="49"/>
        <end position="69"/>
    </location>
</feature>
<gene>
    <name evidence="7" type="primary">MTIP</name>
    <name evidence="7" type="ORF">PCHAJ_000478300</name>
    <name evidence="9" type="ORF">PCHAS_1461800</name>
    <name evidence="8" type="ORF">PCHCB_000483700</name>
</gene>
<evidence type="ECO:0000256" key="1">
    <source>
        <dbReference type="ARBA" id="ARBA00020786"/>
    </source>
</evidence>
<evidence type="ECO:0000313" key="8">
    <source>
        <dbReference type="EMBL" id="SCN63667.1"/>
    </source>
</evidence>
<feature type="compositionally biased region" description="Acidic residues" evidence="5">
    <location>
        <begin position="51"/>
        <end position="60"/>
    </location>
</feature>
<dbReference type="InterPro" id="IPR011992">
    <property type="entry name" value="EF-hand-dom_pair"/>
</dbReference>
<dbReference type="RefSeq" id="XP_742653.2">
    <property type="nucleotide sequence ID" value="XM_737560.2"/>
</dbReference>
<dbReference type="EMBL" id="LT608166">
    <property type="protein sequence ID" value="SCN63667.1"/>
    <property type="molecule type" value="Genomic_DNA"/>
</dbReference>
<name>A0A077TTX5_PLACU</name>
<dbReference type="Gene3D" id="1.10.238.10">
    <property type="entry name" value="EF-hand"/>
    <property type="match status" value="2"/>
</dbReference>
<dbReference type="AlphaFoldDB" id="A0A077TTX5"/>
<proteinExistence type="predicted"/>
<dbReference type="PANTHER" id="PTHR23048:SF0">
    <property type="entry name" value="CALMODULIN LIKE 3"/>
    <property type="match status" value="1"/>
</dbReference>
<dbReference type="Proteomes" id="UP000071118">
    <property type="component" value="Chromosome 14"/>
</dbReference>
<dbReference type="EMBL" id="LK022891">
    <property type="protein sequence ID" value="VTZ71294.1"/>
    <property type="molecule type" value="Genomic_DNA"/>
</dbReference>
<reference evidence="9" key="2">
    <citation type="submission" date="2014-05" db="EMBL/GenBank/DDBJ databases">
        <authorList>
            <person name="Aslett M.A."/>
            <person name="De Silva N."/>
        </authorList>
    </citation>
    <scope>NUCLEOTIDE SEQUENCE</scope>
    <source>
        <strain evidence="9">AS</strain>
    </source>
</reference>
<feature type="domain" description="EF-hand" evidence="6">
    <location>
        <begin position="139"/>
        <end position="174"/>
    </location>
</feature>
<evidence type="ECO:0000256" key="4">
    <source>
        <dbReference type="ARBA" id="ARBA00022990"/>
    </source>
</evidence>
<dbReference type="SUPFAM" id="SSF47473">
    <property type="entry name" value="EF-hand"/>
    <property type="match status" value="1"/>
</dbReference>
<keyword evidence="3" id="KW-0677">Repeat</keyword>
<dbReference type="VEuPathDB" id="PlasmoDB:PCHAS_1461800"/>
<dbReference type="Pfam" id="PF21550">
    <property type="entry name" value="MTIP_N"/>
    <property type="match status" value="1"/>
</dbReference>
<evidence type="ECO:0000256" key="2">
    <source>
        <dbReference type="ARBA" id="ARBA00022723"/>
    </source>
</evidence>
<evidence type="ECO:0000313" key="7">
    <source>
        <dbReference type="EMBL" id="SCM26926.1"/>
    </source>
</evidence>
<dbReference type="GO" id="GO:0005509">
    <property type="term" value="F:calcium ion binding"/>
    <property type="evidence" value="ECO:0007669"/>
    <property type="project" value="InterPro"/>
</dbReference>
<dbReference type="PROSITE" id="PS50222">
    <property type="entry name" value="EF_HAND_2"/>
    <property type="match status" value="1"/>
</dbReference>
<sequence length="204" mass="23740">MEQQCYTCYFDLPDPKSTIGPYDNELSYFMWGPGFEWKPEPVVKQISREDTYDEAEESEESEHGFGELDEKVDKDERRKYFDEKCIGGKISIADASYNARKLGLAPSSKDEEKIRDLYGDNLTYDQYLEYLSMSIHDKDNAEQLVKMFAYFDTNTTGFLTKNQMKNILVTWGDALTEDEAMNALNAFSNDDRIDYKLFCEDILQ</sequence>
<keyword evidence="2" id="KW-0479">Metal-binding</keyword>
<dbReference type="Proteomes" id="UP000507163">
    <property type="component" value="Chromosome 14"/>
</dbReference>
<keyword evidence="10" id="KW-1185">Reference proteome</keyword>
<organism evidence="7 12">
    <name type="scientific">Plasmodium chabaudi chabaudi</name>
    <dbReference type="NCBI Taxonomy" id="31271"/>
    <lineage>
        <taxon>Eukaryota</taxon>
        <taxon>Sar</taxon>
        <taxon>Alveolata</taxon>
        <taxon>Apicomplexa</taxon>
        <taxon>Aconoidasida</taxon>
        <taxon>Haemosporida</taxon>
        <taxon>Plasmodiidae</taxon>
        <taxon>Plasmodium</taxon>
        <taxon>Plasmodium (Vinckeia)</taxon>
    </lineage>
</organism>
<keyword evidence="4" id="KW-0007">Acetylation</keyword>
<evidence type="ECO:0000256" key="5">
    <source>
        <dbReference type="SAM" id="MobiDB-lite"/>
    </source>
</evidence>
<dbReference type="PANTHER" id="PTHR23048">
    <property type="entry name" value="MYOSIN LIGHT CHAIN 1, 3"/>
    <property type="match status" value="1"/>
</dbReference>
<evidence type="ECO:0000256" key="3">
    <source>
        <dbReference type="ARBA" id="ARBA00022737"/>
    </source>
</evidence>
<dbReference type="GeneID" id="3495746"/>
<evidence type="ECO:0000313" key="10">
    <source>
        <dbReference type="Proteomes" id="UP000071118"/>
    </source>
</evidence>
<dbReference type="InterPro" id="IPR049007">
    <property type="entry name" value="MTIP_EFh"/>
</dbReference>
<evidence type="ECO:0000313" key="9">
    <source>
        <dbReference type="EMBL" id="VTZ71294.1"/>
    </source>
</evidence>
<accession>A0A077TTX5</accession>
<reference evidence="11 12" key="3">
    <citation type="submission" date="2016-08" db="EMBL/GenBank/DDBJ databases">
        <authorList>
            <consortium name="Pathogen Informatics"/>
        </authorList>
    </citation>
    <scope>NUCLEOTIDE SEQUENCE [LARGE SCALE GENOMIC DNA]</scope>
    <source>
        <strain evidence="7 12">AJ</strain>
        <strain evidence="9">AS</strain>
        <strain evidence="8 11">CB</strain>
    </source>
</reference>
<dbReference type="InterPro" id="IPR002048">
    <property type="entry name" value="EF_hand_dom"/>
</dbReference>
<evidence type="ECO:0000259" key="6">
    <source>
        <dbReference type="PROSITE" id="PS50222"/>
    </source>
</evidence>
<evidence type="ECO:0000313" key="12">
    <source>
        <dbReference type="Proteomes" id="UP000507163"/>
    </source>
</evidence>
<dbReference type="GO" id="GO:0016460">
    <property type="term" value="C:myosin II complex"/>
    <property type="evidence" value="ECO:0007669"/>
    <property type="project" value="TreeGrafter"/>
</dbReference>
<evidence type="ECO:0000313" key="11">
    <source>
        <dbReference type="Proteomes" id="UP000195489"/>
    </source>
</evidence>
<dbReference type="InterPro" id="IPR050230">
    <property type="entry name" value="CALM/Myosin/TropC-like"/>
</dbReference>
<dbReference type="OrthoDB" id="435273at2759"/>
<reference evidence="9 10" key="1">
    <citation type="journal article" date="2014" name="BMC Biol.">
        <title>A comprehensive evaluation of rodent malaria parasite genomes and gene expression.</title>
        <authorList>
            <person name="Otto T.D."/>
            <person name="Bohme U."/>
            <person name="Jackson A.P."/>
            <person name="Hunt M."/>
            <person name="Franke-Fayard B."/>
            <person name="Hoeijmakers W.A."/>
            <person name="Religa A.A."/>
            <person name="Robertson L."/>
            <person name="Sanders M."/>
            <person name="Ogun S.A."/>
            <person name="Cunningham D."/>
            <person name="Erhart A."/>
            <person name="Billker O."/>
            <person name="Khan S.M."/>
            <person name="Stunnenberg H.G."/>
            <person name="Langhorne J."/>
            <person name="Holder A.A."/>
            <person name="Waters A.P."/>
            <person name="Newbold C.I."/>
            <person name="Pain A."/>
            <person name="Berriman M."/>
            <person name="Janse C.J."/>
        </authorList>
    </citation>
    <scope>NUCLEOTIDE SEQUENCE [LARGE SCALE GENOMIC DNA]</scope>
    <source>
        <strain evidence="9 10">AS</strain>
    </source>
</reference>
<dbReference type="EMBL" id="LT608180">
    <property type="protein sequence ID" value="SCM26926.1"/>
    <property type="molecule type" value="Genomic_DNA"/>
</dbReference>
<dbReference type="KEGG" id="pcb:PCHAS_1461800"/>